<dbReference type="EMBL" id="CP096040">
    <property type="protein sequence ID" value="USQ97285.1"/>
    <property type="molecule type" value="Genomic_DNA"/>
</dbReference>
<feature type="compositionally biased region" description="Basic residues" evidence="1">
    <location>
        <begin position="55"/>
        <end position="66"/>
    </location>
</feature>
<evidence type="ECO:0000256" key="1">
    <source>
        <dbReference type="SAM" id="MobiDB-lite"/>
    </source>
</evidence>
<dbReference type="Proteomes" id="UP001057520">
    <property type="component" value="Chromosome"/>
</dbReference>
<feature type="chain" id="PRO_5045386026" description="Lipoprotein" evidence="2">
    <location>
        <begin position="21"/>
        <end position="66"/>
    </location>
</feature>
<sequence>MGKRIIIGLPGYLTAAAMLAAASCTDGMFVKPADLGGSVMPKLPRRAPDPAIVNRRGKLQKSRGRL</sequence>
<keyword evidence="2" id="KW-0732">Signal</keyword>
<reference evidence="3 4" key="1">
    <citation type="submission" date="2022-04" db="EMBL/GenBank/DDBJ databases">
        <title>Genome sequence of soybean root-associated Caulobacter segnis RL271.</title>
        <authorList>
            <person name="Longley R."/>
            <person name="Bonito G."/>
            <person name="Trigodet F."/>
            <person name="Crosson S."/>
            <person name="Fiebig A."/>
        </authorList>
    </citation>
    <scope>NUCLEOTIDE SEQUENCE [LARGE SCALE GENOMIC DNA]</scope>
    <source>
        <strain evidence="3 4">RL271</strain>
    </source>
</reference>
<name>A0ABY4ZXP8_9CAUL</name>
<proteinExistence type="predicted"/>
<evidence type="ECO:0000313" key="4">
    <source>
        <dbReference type="Proteomes" id="UP001057520"/>
    </source>
</evidence>
<dbReference type="PROSITE" id="PS51257">
    <property type="entry name" value="PROKAR_LIPOPROTEIN"/>
    <property type="match status" value="1"/>
</dbReference>
<keyword evidence="4" id="KW-1185">Reference proteome</keyword>
<accession>A0ABY4ZXP8</accession>
<evidence type="ECO:0000256" key="2">
    <source>
        <dbReference type="SAM" id="SignalP"/>
    </source>
</evidence>
<organism evidence="3 4">
    <name type="scientific">Caulobacter segnis</name>
    <dbReference type="NCBI Taxonomy" id="88688"/>
    <lineage>
        <taxon>Bacteria</taxon>
        <taxon>Pseudomonadati</taxon>
        <taxon>Pseudomonadota</taxon>
        <taxon>Alphaproteobacteria</taxon>
        <taxon>Caulobacterales</taxon>
        <taxon>Caulobacteraceae</taxon>
        <taxon>Caulobacter</taxon>
    </lineage>
</organism>
<protein>
    <recommendedName>
        <fullName evidence="5">Lipoprotein</fullName>
    </recommendedName>
</protein>
<evidence type="ECO:0000313" key="3">
    <source>
        <dbReference type="EMBL" id="USQ97285.1"/>
    </source>
</evidence>
<feature type="signal peptide" evidence="2">
    <location>
        <begin position="1"/>
        <end position="20"/>
    </location>
</feature>
<evidence type="ECO:0008006" key="5">
    <source>
        <dbReference type="Google" id="ProtNLM"/>
    </source>
</evidence>
<gene>
    <name evidence="3" type="ORF">MZV50_07000</name>
</gene>
<feature type="region of interest" description="Disordered" evidence="1">
    <location>
        <begin position="45"/>
        <end position="66"/>
    </location>
</feature>